<dbReference type="Gene3D" id="1.10.167.10">
    <property type="entry name" value="Regulator of G-protein Signalling 4, domain 2"/>
    <property type="match status" value="1"/>
</dbReference>
<comment type="caution">
    <text evidence="3">The sequence shown here is derived from an EMBL/GenBank/DDBJ whole genome shotgun (WGS) entry which is preliminary data.</text>
</comment>
<dbReference type="InterPro" id="IPR036305">
    <property type="entry name" value="RGS_sf"/>
</dbReference>
<dbReference type="PANTHER" id="PTHR39466:SF1">
    <property type="entry name" value="RGS DOMAIN-CONTAINING PROTEIN"/>
    <property type="match status" value="1"/>
</dbReference>
<keyword evidence="2" id="KW-1133">Transmembrane helix</keyword>
<sequence length="447" mass="50032">MVYSLTYRRPSYVPSSSSASLSGDEKQKSIDESIHSTSSTMSNGIPPELALERIVDGGTCPPVTLRDFLNYCKYVEHSAELLQFYLWFRDYVKRFDRLSPNEKALAPIWDSRSASKEIRPKSMAVSADAATVFQGTTFGNGRMGEEVESADPFNTPPHTPSREVKRAESSFDSDILSLTSIEKVDHSAVAASVFKKAGLMVPMTVQPYRDEINRIIAIYFADMGARQLNVSSKDHSNLMRALEKTTHPSAFKDIATALEWDLRNQAHANFVRWSIENGNDARKTFARWLGIVSIFGALVAYILLTVSHASRAYRVIPFVLLFVGVATLAAAVHGMCVVLHGLHHRHLRPWELFYNDAEAGAEMKDRNDSSDTVDSQTSSNSYEDEPWVAKYQKRNLVRKIFDREVWIKEPALRQIQDTIFLQAILLGAVCSIVTTAIFCAIPKGNLI</sequence>
<feature type="transmembrane region" description="Helical" evidence="2">
    <location>
        <begin position="318"/>
        <end position="342"/>
    </location>
</feature>
<name>A0A9P4R8F8_9PLEO</name>
<accession>A0A9P4R8F8</accession>
<keyword evidence="2" id="KW-0472">Membrane</keyword>
<keyword evidence="2" id="KW-0812">Transmembrane</keyword>
<feature type="compositionally biased region" description="Basic and acidic residues" evidence="1">
    <location>
        <begin position="23"/>
        <end position="34"/>
    </location>
</feature>
<organism evidence="3 4">
    <name type="scientific">Polyplosphaeria fusca</name>
    <dbReference type="NCBI Taxonomy" id="682080"/>
    <lineage>
        <taxon>Eukaryota</taxon>
        <taxon>Fungi</taxon>
        <taxon>Dikarya</taxon>
        <taxon>Ascomycota</taxon>
        <taxon>Pezizomycotina</taxon>
        <taxon>Dothideomycetes</taxon>
        <taxon>Pleosporomycetidae</taxon>
        <taxon>Pleosporales</taxon>
        <taxon>Tetraplosphaeriaceae</taxon>
        <taxon>Polyplosphaeria</taxon>
    </lineage>
</organism>
<keyword evidence="4" id="KW-1185">Reference proteome</keyword>
<dbReference type="PANTHER" id="PTHR39466">
    <property type="entry name" value="RGS DOMAIN-CONTAINING PROTEIN"/>
    <property type="match status" value="1"/>
</dbReference>
<gene>
    <name evidence="3" type="ORF">EJ04DRAFT_547931</name>
</gene>
<evidence type="ECO:0000256" key="1">
    <source>
        <dbReference type="SAM" id="MobiDB-lite"/>
    </source>
</evidence>
<feature type="transmembrane region" description="Helical" evidence="2">
    <location>
        <begin position="419"/>
        <end position="441"/>
    </location>
</feature>
<protein>
    <recommendedName>
        <fullName evidence="5">RGS domain-containing protein</fullName>
    </recommendedName>
</protein>
<dbReference type="OrthoDB" id="3232309at2759"/>
<evidence type="ECO:0000313" key="4">
    <source>
        <dbReference type="Proteomes" id="UP000799444"/>
    </source>
</evidence>
<reference evidence="3" key="1">
    <citation type="journal article" date="2020" name="Stud. Mycol.">
        <title>101 Dothideomycetes genomes: a test case for predicting lifestyles and emergence of pathogens.</title>
        <authorList>
            <person name="Haridas S."/>
            <person name="Albert R."/>
            <person name="Binder M."/>
            <person name="Bloem J."/>
            <person name="Labutti K."/>
            <person name="Salamov A."/>
            <person name="Andreopoulos B."/>
            <person name="Baker S."/>
            <person name="Barry K."/>
            <person name="Bills G."/>
            <person name="Bluhm B."/>
            <person name="Cannon C."/>
            <person name="Castanera R."/>
            <person name="Culley D."/>
            <person name="Daum C."/>
            <person name="Ezra D."/>
            <person name="Gonzalez J."/>
            <person name="Henrissat B."/>
            <person name="Kuo A."/>
            <person name="Liang C."/>
            <person name="Lipzen A."/>
            <person name="Lutzoni F."/>
            <person name="Magnuson J."/>
            <person name="Mondo S."/>
            <person name="Nolan M."/>
            <person name="Ohm R."/>
            <person name="Pangilinan J."/>
            <person name="Park H.-J."/>
            <person name="Ramirez L."/>
            <person name="Alfaro M."/>
            <person name="Sun H."/>
            <person name="Tritt A."/>
            <person name="Yoshinaga Y."/>
            <person name="Zwiers L.-H."/>
            <person name="Turgeon B."/>
            <person name="Goodwin S."/>
            <person name="Spatafora J."/>
            <person name="Crous P."/>
            <person name="Grigoriev I."/>
        </authorList>
    </citation>
    <scope>NUCLEOTIDE SEQUENCE</scope>
    <source>
        <strain evidence="3">CBS 125425</strain>
    </source>
</reference>
<feature type="transmembrane region" description="Helical" evidence="2">
    <location>
        <begin position="285"/>
        <end position="306"/>
    </location>
</feature>
<dbReference type="EMBL" id="ML996098">
    <property type="protein sequence ID" value="KAF2740942.1"/>
    <property type="molecule type" value="Genomic_DNA"/>
</dbReference>
<dbReference type="SUPFAM" id="SSF48097">
    <property type="entry name" value="Regulator of G-protein signaling, RGS"/>
    <property type="match status" value="1"/>
</dbReference>
<dbReference type="AlphaFoldDB" id="A0A9P4R8F8"/>
<evidence type="ECO:0008006" key="5">
    <source>
        <dbReference type="Google" id="ProtNLM"/>
    </source>
</evidence>
<feature type="region of interest" description="Disordered" evidence="1">
    <location>
        <begin position="1"/>
        <end position="42"/>
    </location>
</feature>
<dbReference type="Proteomes" id="UP000799444">
    <property type="component" value="Unassembled WGS sequence"/>
</dbReference>
<dbReference type="InterPro" id="IPR044926">
    <property type="entry name" value="RGS_subdomain_2"/>
</dbReference>
<proteinExistence type="predicted"/>
<evidence type="ECO:0000313" key="3">
    <source>
        <dbReference type="EMBL" id="KAF2740942.1"/>
    </source>
</evidence>
<evidence type="ECO:0000256" key="2">
    <source>
        <dbReference type="SAM" id="Phobius"/>
    </source>
</evidence>
<feature type="compositionally biased region" description="Low complexity" evidence="1">
    <location>
        <begin position="11"/>
        <end position="22"/>
    </location>
</feature>